<sequence>MSDEQGIVGEASGEEAAAETQARKFDIKSSRTFAPWLASVGGSLAFSTYQVGKLFMIGVQPKTGRLSIYERSFPRCMGLGVEQREGRTTLWMSSLYQLWRIENFLDPGARTNDGYDAVFVPVEGRTTGDIDIHDIHGSPDSAHPAFVATRFNCLATLDRVHSFKPVWMPPFVDRLAAEDRCHLNGFTMEDGVPAYATCVARTNVGGTWRDHRQSGGIVIDVRTGETVAEGLSMPHSPRLYGGELYVLQSGLGEFGRIDRATGKFEPLCFLPGFVRGVTFVGDHAIIGVSRPRKEETFRELQVDARLEAEGLEPKSMIAVVNLKTGDIEHTLEITGVVQELYDVAFLPGITRPKILGFKTPEIRFQIRPAPYAHTPQTE</sequence>
<dbReference type="AlphaFoldDB" id="A0A1I6DXM4"/>
<organism evidence="2 3">
    <name type="scientific">Poseidonocella sedimentorum</name>
    <dbReference type="NCBI Taxonomy" id="871652"/>
    <lineage>
        <taxon>Bacteria</taxon>
        <taxon>Pseudomonadati</taxon>
        <taxon>Pseudomonadota</taxon>
        <taxon>Alphaproteobacteria</taxon>
        <taxon>Rhodobacterales</taxon>
        <taxon>Roseobacteraceae</taxon>
        <taxon>Poseidonocella</taxon>
    </lineage>
</organism>
<protein>
    <submittedName>
        <fullName evidence="2">TIGR03032 family protein</fullName>
    </submittedName>
</protein>
<dbReference type="SUPFAM" id="SSF50969">
    <property type="entry name" value="YVTN repeat-like/Quinoprotein amine dehydrogenase"/>
    <property type="match status" value="1"/>
</dbReference>
<accession>A0A1I6DXM4</accession>
<proteinExistence type="predicted"/>
<evidence type="ECO:0000313" key="3">
    <source>
        <dbReference type="Proteomes" id="UP000199302"/>
    </source>
</evidence>
<dbReference type="Proteomes" id="UP000199302">
    <property type="component" value="Unassembled WGS sequence"/>
</dbReference>
<keyword evidence="3" id="KW-1185">Reference proteome</keyword>
<dbReference type="STRING" id="871652.SAMN04515673_10615"/>
<dbReference type="InterPro" id="IPR011044">
    <property type="entry name" value="Quino_amine_DH_bsu"/>
</dbReference>
<gene>
    <name evidence="2" type="ORF">SAMN04515673_10615</name>
</gene>
<dbReference type="NCBIfam" id="TIGR03032">
    <property type="entry name" value="TIGR03032 family protein"/>
    <property type="match status" value="1"/>
</dbReference>
<feature type="domain" description="Conserved hypothetical protein CHP03032" evidence="1">
    <location>
        <begin position="32"/>
        <end position="355"/>
    </location>
</feature>
<dbReference type="Pfam" id="PF16261">
    <property type="entry name" value="DUF4915"/>
    <property type="match status" value="1"/>
</dbReference>
<dbReference type="InterPro" id="IPR017481">
    <property type="entry name" value="CHP03032"/>
</dbReference>
<evidence type="ECO:0000259" key="1">
    <source>
        <dbReference type="Pfam" id="PF16261"/>
    </source>
</evidence>
<evidence type="ECO:0000313" key="2">
    <source>
        <dbReference type="EMBL" id="SFR10193.1"/>
    </source>
</evidence>
<name>A0A1I6DXM4_9RHOB</name>
<dbReference type="EMBL" id="FOYI01000006">
    <property type="protein sequence ID" value="SFR10193.1"/>
    <property type="molecule type" value="Genomic_DNA"/>
</dbReference>
<reference evidence="2 3" key="1">
    <citation type="submission" date="2016-10" db="EMBL/GenBank/DDBJ databases">
        <authorList>
            <person name="de Groot N.N."/>
        </authorList>
    </citation>
    <scope>NUCLEOTIDE SEQUENCE [LARGE SCALE GENOMIC DNA]</scope>
    <source>
        <strain evidence="3">KMM 9023,NRIC 0796,JCM 17311,KCTC 23692</strain>
    </source>
</reference>